<comment type="caution">
    <text evidence="3">The sequence shown here is derived from an EMBL/GenBank/DDBJ whole genome shotgun (WGS) entry which is preliminary data.</text>
</comment>
<dbReference type="PANTHER" id="PTHR43080">
    <property type="entry name" value="CBS DOMAIN-CONTAINING PROTEIN CBSX3, MITOCHONDRIAL"/>
    <property type="match status" value="1"/>
</dbReference>
<evidence type="ECO:0000259" key="2">
    <source>
        <dbReference type="PROSITE" id="PS51371"/>
    </source>
</evidence>
<dbReference type="SMART" id="SM00116">
    <property type="entry name" value="CBS"/>
    <property type="match status" value="1"/>
</dbReference>
<sequence>LINELMSVKVCYVRPEQTIEECMALMTDKRTRHLPVIDGEQLIGIVSIGDVVKSVIAEKEFTIHQLENYISGGF</sequence>
<feature type="non-terminal residue" evidence="3">
    <location>
        <position position="1"/>
    </location>
</feature>
<protein>
    <recommendedName>
        <fullName evidence="2">CBS domain-containing protein</fullName>
    </recommendedName>
</protein>
<dbReference type="InterPro" id="IPR051257">
    <property type="entry name" value="Diverse_CBS-Domain"/>
</dbReference>
<keyword evidence="1" id="KW-0129">CBS domain</keyword>
<evidence type="ECO:0000313" key="3">
    <source>
        <dbReference type="EMBL" id="KKL15644.1"/>
    </source>
</evidence>
<dbReference type="Gene3D" id="3.10.580.10">
    <property type="entry name" value="CBS-domain"/>
    <property type="match status" value="1"/>
</dbReference>
<dbReference type="PANTHER" id="PTHR43080:SF2">
    <property type="entry name" value="CBS DOMAIN-CONTAINING PROTEIN"/>
    <property type="match status" value="1"/>
</dbReference>
<reference evidence="3" key="1">
    <citation type="journal article" date="2015" name="Nature">
        <title>Complex archaea that bridge the gap between prokaryotes and eukaryotes.</title>
        <authorList>
            <person name="Spang A."/>
            <person name="Saw J.H."/>
            <person name="Jorgensen S.L."/>
            <person name="Zaremba-Niedzwiedzka K."/>
            <person name="Martijn J."/>
            <person name="Lind A.E."/>
            <person name="van Eijk R."/>
            <person name="Schleper C."/>
            <person name="Guy L."/>
            <person name="Ettema T.J."/>
        </authorList>
    </citation>
    <scope>NUCLEOTIDE SEQUENCE</scope>
</reference>
<dbReference type="EMBL" id="LAZR01039984">
    <property type="protein sequence ID" value="KKL15644.1"/>
    <property type="molecule type" value="Genomic_DNA"/>
</dbReference>
<dbReference type="InterPro" id="IPR000644">
    <property type="entry name" value="CBS_dom"/>
</dbReference>
<dbReference type="SUPFAM" id="SSF54631">
    <property type="entry name" value="CBS-domain pair"/>
    <property type="match status" value="1"/>
</dbReference>
<dbReference type="Pfam" id="PF00571">
    <property type="entry name" value="CBS"/>
    <property type="match status" value="1"/>
</dbReference>
<dbReference type="InterPro" id="IPR046342">
    <property type="entry name" value="CBS_dom_sf"/>
</dbReference>
<organism evidence="3">
    <name type="scientific">marine sediment metagenome</name>
    <dbReference type="NCBI Taxonomy" id="412755"/>
    <lineage>
        <taxon>unclassified sequences</taxon>
        <taxon>metagenomes</taxon>
        <taxon>ecological metagenomes</taxon>
    </lineage>
</organism>
<proteinExistence type="predicted"/>
<gene>
    <name evidence="3" type="ORF">LCGC14_2503510</name>
</gene>
<accession>A0A0F9B151</accession>
<feature type="domain" description="CBS" evidence="2">
    <location>
        <begin position="6"/>
        <end position="61"/>
    </location>
</feature>
<dbReference type="PROSITE" id="PS51371">
    <property type="entry name" value="CBS"/>
    <property type="match status" value="1"/>
</dbReference>
<dbReference type="AlphaFoldDB" id="A0A0F9B151"/>
<evidence type="ECO:0000256" key="1">
    <source>
        <dbReference type="ARBA" id="ARBA00023122"/>
    </source>
</evidence>
<name>A0A0F9B151_9ZZZZ</name>